<dbReference type="GO" id="GO:0003676">
    <property type="term" value="F:nucleic acid binding"/>
    <property type="evidence" value="ECO:0007669"/>
    <property type="project" value="InterPro"/>
</dbReference>
<dbReference type="SUPFAM" id="SSF53098">
    <property type="entry name" value="Ribonuclease H-like"/>
    <property type="match status" value="1"/>
</dbReference>
<sequence>MDQVTAPLPQDRVTWAPPCSVTGTDPSGPLYCSDTGDKKLYIVLFTCAVTRAPHLELVDSLSVDDFILAFRRFVARRELCQALFILIMQKPLRRPIPYCRLILVKRLTDGKNICPLSPNWGGWWERLVISVKSSLRKSLGRQTVNKVILETILPEIEASVNSRPLMYIAEKGKILTPSHFLIGRATPLTSTELKNVEQIINVSEREELEESLIEKFWQIWETEYLRNLPLSHSKVRLDN</sequence>
<reference evidence="1 2" key="1">
    <citation type="journal article" date="2021" name="Elife">
        <title>Chloroplast acquisition without the gene transfer in kleptoplastic sea slugs, Plakobranchus ocellatus.</title>
        <authorList>
            <person name="Maeda T."/>
            <person name="Takahashi S."/>
            <person name="Yoshida T."/>
            <person name="Shimamura S."/>
            <person name="Takaki Y."/>
            <person name="Nagai Y."/>
            <person name="Toyoda A."/>
            <person name="Suzuki Y."/>
            <person name="Arimoto A."/>
            <person name="Ishii H."/>
            <person name="Satoh N."/>
            <person name="Nishiyama T."/>
            <person name="Hasebe M."/>
            <person name="Maruyama T."/>
            <person name="Minagawa J."/>
            <person name="Obokata J."/>
            <person name="Shigenobu S."/>
        </authorList>
    </citation>
    <scope>NUCLEOTIDE SEQUENCE [LARGE SCALE GENOMIC DNA]</scope>
</reference>
<dbReference type="InterPro" id="IPR036397">
    <property type="entry name" value="RNaseH_sf"/>
</dbReference>
<name>A0AAV3ZVS2_9GAST</name>
<dbReference type="PANTHER" id="PTHR47331">
    <property type="entry name" value="PHD-TYPE DOMAIN-CONTAINING PROTEIN"/>
    <property type="match status" value="1"/>
</dbReference>
<dbReference type="Proteomes" id="UP000735302">
    <property type="component" value="Unassembled WGS sequence"/>
</dbReference>
<protein>
    <submittedName>
        <fullName evidence="1">Transposon tf2-9 polyprotein</fullName>
    </submittedName>
</protein>
<proteinExistence type="predicted"/>
<evidence type="ECO:0000313" key="1">
    <source>
        <dbReference type="EMBL" id="GFN98538.1"/>
    </source>
</evidence>
<organism evidence="1 2">
    <name type="scientific">Plakobranchus ocellatus</name>
    <dbReference type="NCBI Taxonomy" id="259542"/>
    <lineage>
        <taxon>Eukaryota</taxon>
        <taxon>Metazoa</taxon>
        <taxon>Spiralia</taxon>
        <taxon>Lophotrochozoa</taxon>
        <taxon>Mollusca</taxon>
        <taxon>Gastropoda</taxon>
        <taxon>Heterobranchia</taxon>
        <taxon>Euthyneura</taxon>
        <taxon>Panpulmonata</taxon>
        <taxon>Sacoglossa</taxon>
        <taxon>Placobranchoidea</taxon>
        <taxon>Plakobranchidae</taxon>
        <taxon>Plakobranchus</taxon>
    </lineage>
</organism>
<gene>
    <name evidence="1" type="ORF">PoB_002504400</name>
</gene>
<dbReference type="AlphaFoldDB" id="A0AAV3ZVS2"/>
<dbReference type="Gene3D" id="3.30.420.10">
    <property type="entry name" value="Ribonuclease H-like superfamily/Ribonuclease H"/>
    <property type="match status" value="2"/>
</dbReference>
<evidence type="ECO:0000313" key="2">
    <source>
        <dbReference type="Proteomes" id="UP000735302"/>
    </source>
</evidence>
<comment type="caution">
    <text evidence="1">The sequence shown here is derived from an EMBL/GenBank/DDBJ whole genome shotgun (WGS) entry which is preliminary data.</text>
</comment>
<dbReference type="InterPro" id="IPR012337">
    <property type="entry name" value="RNaseH-like_sf"/>
</dbReference>
<keyword evidence="2" id="KW-1185">Reference proteome</keyword>
<accession>A0AAV3ZVS2</accession>
<dbReference type="EMBL" id="BLXT01002860">
    <property type="protein sequence ID" value="GFN98538.1"/>
    <property type="molecule type" value="Genomic_DNA"/>
</dbReference>